<organism evidence="1 2">
    <name type="scientific">Metarhizobium album</name>
    <dbReference type="NCBI Taxonomy" id="2182425"/>
    <lineage>
        <taxon>Bacteria</taxon>
        <taxon>Pseudomonadati</taxon>
        <taxon>Pseudomonadota</taxon>
        <taxon>Alphaproteobacteria</taxon>
        <taxon>Hyphomicrobiales</taxon>
        <taxon>Rhizobiaceae</taxon>
        <taxon>Metarhizobium</taxon>
    </lineage>
</organism>
<reference evidence="1 2" key="1">
    <citation type="submission" date="2018-05" db="EMBL/GenBank/DDBJ databases">
        <title>The draft genome of strain NS-104.</title>
        <authorList>
            <person name="Hang P."/>
            <person name="Jiang J."/>
        </authorList>
    </citation>
    <scope>NUCLEOTIDE SEQUENCE [LARGE SCALE GENOMIC DNA]</scope>
    <source>
        <strain evidence="1 2">NS-104</strain>
    </source>
</reference>
<dbReference type="EMBL" id="QFBC01000016">
    <property type="protein sequence ID" value="PWE53435.1"/>
    <property type="molecule type" value="Genomic_DNA"/>
</dbReference>
<gene>
    <name evidence="1" type="ORF">DEM27_26170</name>
</gene>
<sequence length="329" mass="36681">MSLSLTIACRAYDRVIPLMDGRVRVEGCNTTVVPLKMEEILSRAYGRAEFDVAELSMSSHIITTELGISPYVAIPVFISRMFRHSAIYIRTDRGISRPEDLLGKLVGVPEYQMTAALWVRGMLSDVYGVASDKISWRTGGLSQPGRQEKFGLTFGAPFDVKPIPADQTLDAMFARGDLDAIVSARAPSCYLNRSAPVDRLFRDFVSEEKSYFRKTGLFPIMHVIGVRRDLVERNPWLPTSVFKAFAASKTACMAAIEDDNALQVTMPWALQNYAEAKDVMGREFWPYGVGQNQNALSAMIRYSREQGLTHKIDDIADLFTPCEEEIAGA</sequence>
<accession>A0A2U2DJE8</accession>
<comment type="caution">
    <text evidence="1">The sequence shown here is derived from an EMBL/GenBank/DDBJ whole genome shotgun (WGS) entry which is preliminary data.</text>
</comment>
<dbReference type="OrthoDB" id="8689594at2"/>
<dbReference type="Gene3D" id="3.40.190.10">
    <property type="entry name" value="Periplasmic binding protein-like II"/>
    <property type="match status" value="1"/>
</dbReference>
<name>A0A2U2DJE8_9HYPH</name>
<protein>
    <submittedName>
        <fullName evidence="1">4,5-dihydroxyphthalate decarboxylase</fullName>
    </submittedName>
</protein>
<evidence type="ECO:0000313" key="2">
    <source>
        <dbReference type="Proteomes" id="UP000245252"/>
    </source>
</evidence>
<dbReference type="Proteomes" id="UP000245252">
    <property type="component" value="Unassembled WGS sequence"/>
</dbReference>
<dbReference type="AlphaFoldDB" id="A0A2U2DJE8"/>
<dbReference type="SUPFAM" id="SSF53850">
    <property type="entry name" value="Periplasmic binding protein-like II"/>
    <property type="match status" value="1"/>
</dbReference>
<evidence type="ECO:0000313" key="1">
    <source>
        <dbReference type="EMBL" id="PWE53435.1"/>
    </source>
</evidence>
<keyword evidence="2" id="KW-1185">Reference proteome</keyword>
<proteinExistence type="predicted"/>
<dbReference type="RefSeq" id="WP_109461185.1">
    <property type="nucleotide sequence ID" value="NZ_QFBC01000016.1"/>
</dbReference>